<gene>
    <name evidence="6" type="ORF">VSU01S_12600</name>
</gene>
<sequence>MIEVRKSDDRGLNDWGWLTSRNTFSVGNYYDPNHMGYSSLRVLNDDLVSAGTGFPSHPHKDMEIISMVIAGKIEHKDNQGNVRSLSPGEFQLMSAGKGIVHSEYNGSSDDDLRFIQIWIEPNTTGGTPSYQQRAFRPKQGITAIVTPDGANETLKIKQDMTLSQLILNGQGSLSMSLDPNRRAYLQIIEGPVTLNGLLLQNGDGAKITSESKLDFQNNSDSNIKALIFSLT</sequence>
<dbReference type="InterPro" id="IPR012093">
    <property type="entry name" value="Pirin"/>
</dbReference>
<evidence type="ECO:0008006" key="8">
    <source>
        <dbReference type="Google" id="ProtNLM"/>
    </source>
</evidence>
<feature type="binding site" evidence="2">
    <location>
        <position position="59"/>
    </location>
    <ligand>
        <name>Fe cation</name>
        <dbReference type="ChEBI" id="CHEBI:24875"/>
    </ligand>
</feature>
<dbReference type="AlphaFoldDB" id="A0A511QNV6"/>
<dbReference type="EMBL" id="BJXK01000004">
    <property type="protein sequence ID" value="GEM79015.1"/>
    <property type="molecule type" value="Genomic_DNA"/>
</dbReference>
<keyword evidence="7" id="KW-1185">Reference proteome</keyword>
<dbReference type="Gene3D" id="2.60.120.10">
    <property type="entry name" value="Jelly Rolls"/>
    <property type="match status" value="2"/>
</dbReference>
<feature type="binding site" evidence="2">
    <location>
        <position position="101"/>
    </location>
    <ligand>
        <name>Fe cation</name>
        <dbReference type="ChEBI" id="CHEBI:24875"/>
    </ligand>
</feature>
<name>A0A511QNV6_9VIBR</name>
<evidence type="ECO:0000256" key="2">
    <source>
        <dbReference type="PIRSR" id="PIRSR006232-1"/>
    </source>
</evidence>
<dbReference type="OrthoDB" id="9780903at2"/>
<keyword evidence="2" id="KW-0408">Iron</keyword>
<dbReference type="InterPro" id="IPR011051">
    <property type="entry name" value="RmlC_Cupin_sf"/>
</dbReference>
<evidence type="ECO:0000313" key="6">
    <source>
        <dbReference type="EMBL" id="GEM79015.1"/>
    </source>
</evidence>
<evidence type="ECO:0000256" key="3">
    <source>
        <dbReference type="RuleBase" id="RU003457"/>
    </source>
</evidence>
<dbReference type="InterPro" id="IPR041602">
    <property type="entry name" value="Quercetinase_C"/>
</dbReference>
<feature type="domain" description="Quercetin 2,3-dioxygenase C-terminal cupin" evidence="5">
    <location>
        <begin position="144"/>
        <end position="228"/>
    </location>
</feature>
<evidence type="ECO:0000313" key="7">
    <source>
        <dbReference type="Proteomes" id="UP000321113"/>
    </source>
</evidence>
<dbReference type="Pfam" id="PF17954">
    <property type="entry name" value="Pirin_C_2"/>
    <property type="match status" value="1"/>
</dbReference>
<protein>
    <recommendedName>
        <fullName evidence="8">Pirin family protein</fullName>
    </recommendedName>
</protein>
<evidence type="ECO:0000259" key="4">
    <source>
        <dbReference type="Pfam" id="PF02678"/>
    </source>
</evidence>
<feature type="binding site" evidence="2">
    <location>
        <position position="103"/>
    </location>
    <ligand>
        <name>Fe cation</name>
        <dbReference type="ChEBI" id="CHEBI:24875"/>
    </ligand>
</feature>
<evidence type="ECO:0000256" key="1">
    <source>
        <dbReference type="ARBA" id="ARBA00008416"/>
    </source>
</evidence>
<feature type="domain" description="Pirin N-terminal" evidence="4">
    <location>
        <begin position="13"/>
        <end position="119"/>
    </location>
</feature>
<dbReference type="PANTHER" id="PTHR43212:SF3">
    <property type="entry name" value="QUERCETIN 2,3-DIOXYGENASE"/>
    <property type="match status" value="1"/>
</dbReference>
<keyword evidence="2" id="KW-0479">Metal-binding</keyword>
<evidence type="ECO:0000259" key="5">
    <source>
        <dbReference type="Pfam" id="PF17954"/>
    </source>
</evidence>
<organism evidence="6 7">
    <name type="scientific">Vibrio superstes NBRC 103154</name>
    <dbReference type="NCBI Taxonomy" id="1219062"/>
    <lineage>
        <taxon>Bacteria</taxon>
        <taxon>Pseudomonadati</taxon>
        <taxon>Pseudomonadota</taxon>
        <taxon>Gammaproteobacteria</taxon>
        <taxon>Vibrionales</taxon>
        <taxon>Vibrionaceae</taxon>
        <taxon>Vibrio</taxon>
    </lineage>
</organism>
<dbReference type="SUPFAM" id="SSF51182">
    <property type="entry name" value="RmlC-like cupins"/>
    <property type="match status" value="1"/>
</dbReference>
<dbReference type="CDD" id="cd02910">
    <property type="entry name" value="cupin_Yhhw_N"/>
    <property type="match status" value="1"/>
</dbReference>
<dbReference type="Proteomes" id="UP000321113">
    <property type="component" value="Unassembled WGS sequence"/>
</dbReference>
<dbReference type="RefSeq" id="WP_119008552.1">
    <property type="nucleotide sequence ID" value="NZ_BJXK01000004.1"/>
</dbReference>
<dbReference type="PANTHER" id="PTHR43212">
    <property type="entry name" value="QUERCETIN 2,3-DIOXYGENASE"/>
    <property type="match status" value="1"/>
</dbReference>
<proteinExistence type="inferred from homology"/>
<dbReference type="InterPro" id="IPR014710">
    <property type="entry name" value="RmlC-like_jellyroll"/>
</dbReference>
<dbReference type="InterPro" id="IPR003829">
    <property type="entry name" value="Pirin_N_dom"/>
</dbReference>
<comment type="cofactor">
    <cofactor evidence="2">
        <name>Fe cation</name>
        <dbReference type="ChEBI" id="CHEBI:24875"/>
    </cofactor>
    <text evidence="2">Binds 1 Fe cation per subunit.</text>
</comment>
<comment type="similarity">
    <text evidence="1 3">Belongs to the pirin family.</text>
</comment>
<accession>A0A511QNV6</accession>
<comment type="caution">
    <text evidence="6">The sequence shown here is derived from an EMBL/GenBank/DDBJ whole genome shotgun (WGS) entry which is preliminary data.</text>
</comment>
<dbReference type="Pfam" id="PF02678">
    <property type="entry name" value="Pirin"/>
    <property type="match status" value="1"/>
</dbReference>
<feature type="binding site" evidence="2">
    <location>
        <position position="57"/>
    </location>
    <ligand>
        <name>Fe cation</name>
        <dbReference type="ChEBI" id="CHEBI:24875"/>
    </ligand>
</feature>
<dbReference type="PIRSF" id="PIRSF006232">
    <property type="entry name" value="Pirin"/>
    <property type="match status" value="1"/>
</dbReference>
<reference evidence="6 7" key="1">
    <citation type="submission" date="2019-07" db="EMBL/GenBank/DDBJ databases">
        <title>Whole genome shotgun sequence of Vibrio superstes NBRC 103154.</title>
        <authorList>
            <person name="Hosoyama A."/>
            <person name="Uohara A."/>
            <person name="Ohji S."/>
            <person name="Ichikawa N."/>
        </authorList>
    </citation>
    <scope>NUCLEOTIDE SEQUENCE [LARGE SCALE GENOMIC DNA]</scope>
    <source>
        <strain evidence="6 7">NBRC 103154</strain>
    </source>
</reference>
<dbReference type="GO" id="GO:0046872">
    <property type="term" value="F:metal ion binding"/>
    <property type="evidence" value="ECO:0007669"/>
    <property type="project" value="UniProtKB-KW"/>
</dbReference>